<dbReference type="KEGG" id="psw:LK03_15215"/>
<evidence type="ECO:0000313" key="3">
    <source>
        <dbReference type="Proteomes" id="UP000029493"/>
    </source>
</evidence>
<dbReference type="AlphaFoldDB" id="A0A089WTN9"/>
<keyword evidence="1" id="KW-0472">Membrane</keyword>
<sequence length="65" mass="7512">MGWKRKLVALRQKFTRRQRLVVGGAAFVVAQVGSFSYPSHYWLYLLIFGIIVFTSAWSPEVHRKG</sequence>
<dbReference type="GeneID" id="33053493"/>
<keyword evidence="1" id="KW-0812">Transmembrane</keyword>
<keyword evidence="1" id="KW-1133">Transmembrane helix</keyword>
<evidence type="ECO:0000313" key="2">
    <source>
        <dbReference type="EMBL" id="AIR90549.1"/>
    </source>
</evidence>
<feature type="transmembrane region" description="Helical" evidence="1">
    <location>
        <begin position="41"/>
        <end position="59"/>
    </location>
</feature>
<dbReference type="RefSeq" id="WP_038413136.1">
    <property type="nucleotide sequence ID" value="NZ_CP009455.1"/>
</dbReference>
<evidence type="ECO:0000256" key="1">
    <source>
        <dbReference type="SAM" id="Phobius"/>
    </source>
</evidence>
<reference evidence="2 3" key="1">
    <citation type="submission" date="2014-09" db="EMBL/GenBank/DDBJ databases">
        <authorList>
            <person name="Chan K.-G."/>
        </authorList>
    </citation>
    <scope>NUCLEOTIDE SEQUENCE [LARGE SCALE GENOMIC DNA]</scope>
    <source>
        <strain evidence="2 3">ND07</strain>
    </source>
</reference>
<protein>
    <submittedName>
        <fullName evidence="2">Uncharacterized protein</fullName>
    </submittedName>
</protein>
<proteinExistence type="predicted"/>
<gene>
    <name evidence="2" type="ORF">LK03_15215</name>
</gene>
<name>A0A089WTN9_9PSED</name>
<keyword evidence="3" id="KW-1185">Reference proteome</keyword>
<accession>A0A089WTN9</accession>
<dbReference type="Proteomes" id="UP000029493">
    <property type="component" value="Chromosome"/>
</dbReference>
<organism evidence="2 3">
    <name type="scientific">Pseudomonas cremoricolorata</name>
    <dbReference type="NCBI Taxonomy" id="157783"/>
    <lineage>
        <taxon>Bacteria</taxon>
        <taxon>Pseudomonadati</taxon>
        <taxon>Pseudomonadota</taxon>
        <taxon>Gammaproteobacteria</taxon>
        <taxon>Pseudomonadales</taxon>
        <taxon>Pseudomonadaceae</taxon>
        <taxon>Pseudomonas</taxon>
    </lineage>
</organism>
<dbReference type="EMBL" id="CP009455">
    <property type="protein sequence ID" value="AIR90549.1"/>
    <property type="molecule type" value="Genomic_DNA"/>
</dbReference>
<feature type="transmembrane region" description="Helical" evidence="1">
    <location>
        <begin position="20"/>
        <end position="35"/>
    </location>
</feature>